<evidence type="ECO:0008006" key="4">
    <source>
        <dbReference type="Google" id="ProtNLM"/>
    </source>
</evidence>
<dbReference type="Pfam" id="PF04107">
    <property type="entry name" value="GCS2"/>
    <property type="match status" value="1"/>
</dbReference>
<dbReference type="GO" id="GO:0042398">
    <property type="term" value="P:modified amino acid biosynthetic process"/>
    <property type="evidence" value="ECO:0007669"/>
    <property type="project" value="InterPro"/>
</dbReference>
<dbReference type="Gene3D" id="3.30.590.20">
    <property type="match status" value="1"/>
</dbReference>
<dbReference type="AlphaFoldDB" id="I0L7N3"/>
<dbReference type="PANTHER" id="PTHR36510:SF1">
    <property type="entry name" value="GLUTAMATE--CYSTEINE LIGASE 2-RELATED"/>
    <property type="match status" value="1"/>
</dbReference>
<dbReference type="EMBL" id="CAIE01000036">
    <property type="protein sequence ID" value="CCH19830.1"/>
    <property type="molecule type" value="Genomic_DNA"/>
</dbReference>
<proteinExistence type="predicted"/>
<comment type="catalytic activity">
    <reaction evidence="1">
        <text>L-cysteine + L-glutamate + ATP = gamma-L-glutamyl-L-cysteine + ADP + phosphate + H(+)</text>
        <dbReference type="Rhea" id="RHEA:13285"/>
        <dbReference type="ChEBI" id="CHEBI:15378"/>
        <dbReference type="ChEBI" id="CHEBI:29985"/>
        <dbReference type="ChEBI" id="CHEBI:30616"/>
        <dbReference type="ChEBI" id="CHEBI:35235"/>
        <dbReference type="ChEBI" id="CHEBI:43474"/>
        <dbReference type="ChEBI" id="CHEBI:58173"/>
        <dbReference type="ChEBI" id="CHEBI:456216"/>
        <dbReference type="EC" id="6.3.2.2"/>
    </reaction>
</comment>
<dbReference type="PANTHER" id="PTHR36510">
    <property type="entry name" value="GLUTAMATE--CYSTEINE LIGASE 2-RELATED"/>
    <property type="match status" value="1"/>
</dbReference>
<protein>
    <recommendedName>
        <fullName evidence="4">Glutamate--cysteine ligase</fullName>
    </recommendedName>
</protein>
<keyword evidence="3" id="KW-1185">Reference proteome</keyword>
<dbReference type="eggNOG" id="COG2170">
    <property type="taxonomic scope" value="Bacteria"/>
</dbReference>
<organism evidence="2 3">
    <name type="scientific">Micromonospora lupini str. Lupac 08</name>
    <dbReference type="NCBI Taxonomy" id="1150864"/>
    <lineage>
        <taxon>Bacteria</taxon>
        <taxon>Bacillati</taxon>
        <taxon>Actinomycetota</taxon>
        <taxon>Actinomycetes</taxon>
        <taxon>Micromonosporales</taxon>
        <taxon>Micromonosporaceae</taxon>
        <taxon>Micromonospora</taxon>
    </lineage>
</organism>
<name>I0L7N3_9ACTN</name>
<dbReference type="SUPFAM" id="SSF55931">
    <property type="entry name" value="Glutamine synthetase/guanido kinase"/>
    <property type="match status" value="1"/>
</dbReference>
<evidence type="ECO:0000313" key="3">
    <source>
        <dbReference type="Proteomes" id="UP000003448"/>
    </source>
</evidence>
<dbReference type="Proteomes" id="UP000003448">
    <property type="component" value="Unassembled WGS sequence"/>
</dbReference>
<dbReference type="InterPro" id="IPR050141">
    <property type="entry name" value="GCL_type2/YbdK_subfam"/>
</dbReference>
<dbReference type="InterPro" id="IPR006336">
    <property type="entry name" value="GCS2"/>
</dbReference>
<gene>
    <name evidence="2" type="ORF">MILUP08_44708</name>
</gene>
<evidence type="ECO:0000313" key="2">
    <source>
        <dbReference type="EMBL" id="CCH19830.1"/>
    </source>
</evidence>
<reference evidence="2 3" key="1">
    <citation type="journal article" date="2012" name="J. Bacteriol.">
        <title>Genome Sequence of Micromonospora lupini Lupac 08, Isolated from Root Nodules of Lupinus angustifolius.</title>
        <authorList>
            <person name="Alonso-Vega P."/>
            <person name="Normand P."/>
            <person name="Bacigalupe R."/>
            <person name="Pujic P."/>
            <person name="Lajus A."/>
            <person name="Vallenet D."/>
            <person name="Carro L."/>
            <person name="Coll P."/>
            <person name="Trujillo M.E."/>
        </authorList>
    </citation>
    <scope>NUCLEOTIDE SEQUENCE [LARGE SCALE GENOMIC DNA]</scope>
    <source>
        <strain evidence="2 3">Lupac 08</strain>
    </source>
</reference>
<dbReference type="STRING" id="1150864.MILUP08_44708"/>
<evidence type="ECO:0000256" key="1">
    <source>
        <dbReference type="ARBA" id="ARBA00048819"/>
    </source>
</evidence>
<dbReference type="GO" id="GO:0004357">
    <property type="term" value="F:glutamate-cysteine ligase activity"/>
    <property type="evidence" value="ECO:0007669"/>
    <property type="project" value="UniProtKB-EC"/>
</dbReference>
<dbReference type="InterPro" id="IPR014746">
    <property type="entry name" value="Gln_synth/guanido_kin_cat_dom"/>
</dbReference>
<accession>I0L7N3</accession>
<sequence length="200" mass="21233">MVTPVCTDLAELRAHLVALRRAAADAAQNAGARLVAVGATPVRESHRTVPDEPRYHAMSRRFGPVAHDPAVCGCHVHVGLPDRELAVQVCNHLRPWLPIVQALTANSPLHDGADTGHASWRSLQLQRWPCRCSGAAVAYLPASGGPLASRARGAGRPADRPALRRIATGLGTRGGTAHQGRTGAGVRLRMMRYTLASLHG</sequence>